<dbReference type="PANTHER" id="PTHR39210">
    <property type="entry name" value="HEPARIN-SULFATE LYASE"/>
    <property type="match status" value="1"/>
</dbReference>
<dbReference type="GO" id="GO:0016829">
    <property type="term" value="F:lyase activity"/>
    <property type="evidence" value="ECO:0007669"/>
    <property type="project" value="UniProtKB-KW"/>
</dbReference>
<dbReference type="Gene3D" id="1.50.10.100">
    <property type="entry name" value="Chondroitin AC/alginate lyase"/>
    <property type="match status" value="1"/>
</dbReference>
<dbReference type="Proteomes" id="UP001238163">
    <property type="component" value="Unassembled WGS sequence"/>
</dbReference>
<evidence type="ECO:0000259" key="6">
    <source>
        <dbReference type="Pfam" id="PF07940"/>
    </source>
</evidence>
<dbReference type="EMBL" id="JAUSVL010000001">
    <property type="protein sequence ID" value="MDQ0291725.1"/>
    <property type="molecule type" value="Genomic_DNA"/>
</dbReference>
<feature type="chain" id="PRO_5041919581" description="Heparinase II/III-like C-terminal domain-containing protein" evidence="5">
    <location>
        <begin position="21"/>
        <end position="803"/>
    </location>
</feature>
<dbReference type="InterPro" id="IPR008929">
    <property type="entry name" value="Chondroitin_lyas"/>
</dbReference>
<sequence length="803" mass="88076">MRFALLSIIGGVSLSLAASAQQPLLSFSDARRQQLREHPEYVNLLKKADGYLKARPMTVDDLKPSGRDTKHSTTAFPHVVGRRLNDWSEALGFAWVGSGDERYAEKGIELLCGTLANFPVAQPYVLKGFAGGRGDIMRGIAIGYGFFAGAMTPEQRDQVAVVSEAYVDNFLSEADNPKIWWHGIHNYNGVCGGAAGLLTMAFADYPGIASKQGECIRIMKRWFDVSIDSEGAYVEGAGYSQYGLSNSLLFAWLLRERGGEDLFKHPHVKQLPRFYAQSLLPGTNIMDARNDSNYGRVNRECLLLALANRDGLAAWLWETSGVDAYPYSVIFGDDLPPSTPPTGLLPLHQHFPDRGLCVWRSGWSDRDVMFSTEAGPYYPTTHNQGDKGHFTLYAYGQNWAVDTGYGNDSHFEDSRCHTQAHNCVLIDGKGQARSGNGHGTNGTIVAYNGEAPGGYALADCTEAYQKNNRGMPGAGAELALRHHLYVQPEQGAPAYAVVFDDIRKDAAEHRYTWQMLTWGNVAIDTRPNGALFRNKHRPEGESYAWTPVGKLDPSKPLSASAAAATGSCSWEFETAAAGDWYLWGLVRAMGVDNGKSDSFVVQIDEQAPIDWHMPGNRTWNWAQVTTGVTDKTPWRVTLPAGKHRLRFMTREPEAALSMVVLTRDAEALLPPQDGDSEHIGLRVDHAEVAGGMVRRQVADESAALSRLLLAVDAAAPLAAPVVDAFRPTDGRQPAHFPRFGIDTTAVNPLFVAVLVPLPGEQAEPAVGFARSADAVEITVTWPTHRDVIRWHPANREKPSFTRQ</sequence>
<name>A0AAE3VJU1_9BACT</name>
<evidence type="ECO:0000313" key="7">
    <source>
        <dbReference type="EMBL" id="MDQ0291725.1"/>
    </source>
</evidence>
<dbReference type="GO" id="GO:0042597">
    <property type="term" value="C:periplasmic space"/>
    <property type="evidence" value="ECO:0007669"/>
    <property type="project" value="UniProtKB-SubCell"/>
</dbReference>
<reference evidence="7" key="1">
    <citation type="submission" date="2023-07" db="EMBL/GenBank/DDBJ databases">
        <title>Genomic Encyclopedia of Type Strains, Phase IV (KMG-IV): sequencing the most valuable type-strain genomes for metagenomic binning, comparative biology and taxonomic classification.</title>
        <authorList>
            <person name="Goeker M."/>
        </authorList>
    </citation>
    <scope>NUCLEOTIDE SEQUENCE</scope>
    <source>
        <strain evidence="7">DSM 24202</strain>
    </source>
</reference>
<protein>
    <recommendedName>
        <fullName evidence="6">Heparinase II/III-like C-terminal domain-containing protein</fullName>
    </recommendedName>
</protein>
<keyword evidence="3" id="KW-0574">Periplasm</keyword>
<dbReference type="Gene3D" id="2.70.98.70">
    <property type="match status" value="1"/>
</dbReference>
<keyword evidence="2 5" id="KW-0732">Signal</keyword>
<dbReference type="InterPro" id="IPR012480">
    <property type="entry name" value="Hepar_II_III_C"/>
</dbReference>
<comment type="subcellular location">
    <subcellularLocation>
        <location evidence="1">Periplasm</location>
    </subcellularLocation>
</comment>
<dbReference type="RefSeq" id="WP_307264938.1">
    <property type="nucleotide sequence ID" value="NZ_JAUSVL010000001.1"/>
</dbReference>
<evidence type="ECO:0000256" key="4">
    <source>
        <dbReference type="ARBA" id="ARBA00023239"/>
    </source>
</evidence>
<proteinExistence type="predicted"/>
<evidence type="ECO:0000313" key="8">
    <source>
        <dbReference type="Proteomes" id="UP001238163"/>
    </source>
</evidence>
<keyword evidence="4" id="KW-0456">Lyase</keyword>
<evidence type="ECO:0000256" key="5">
    <source>
        <dbReference type="SAM" id="SignalP"/>
    </source>
</evidence>
<feature type="signal peptide" evidence="5">
    <location>
        <begin position="1"/>
        <end position="20"/>
    </location>
</feature>
<dbReference type="AlphaFoldDB" id="A0AAE3VJU1"/>
<evidence type="ECO:0000256" key="1">
    <source>
        <dbReference type="ARBA" id="ARBA00004418"/>
    </source>
</evidence>
<dbReference type="Pfam" id="PF07940">
    <property type="entry name" value="Hepar_II_III_C"/>
    <property type="match status" value="1"/>
</dbReference>
<keyword evidence="8" id="KW-1185">Reference proteome</keyword>
<evidence type="ECO:0000256" key="3">
    <source>
        <dbReference type="ARBA" id="ARBA00022764"/>
    </source>
</evidence>
<evidence type="ECO:0000256" key="2">
    <source>
        <dbReference type="ARBA" id="ARBA00022729"/>
    </source>
</evidence>
<gene>
    <name evidence="7" type="ORF">J3R75_003832</name>
</gene>
<dbReference type="PANTHER" id="PTHR39210:SF1">
    <property type="entry name" value="HEPARIN-SULFATE LYASE"/>
    <property type="match status" value="1"/>
</dbReference>
<feature type="domain" description="Heparinase II/III-like C-terminal" evidence="6">
    <location>
        <begin position="349"/>
        <end position="466"/>
    </location>
</feature>
<comment type="caution">
    <text evidence="7">The sequence shown here is derived from an EMBL/GenBank/DDBJ whole genome shotgun (WGS) entry which is preliminary data.</text>
</comment>
<organism evidence="7 8">
    <name type="scientific">Oligosphaera ethanolica</name>
    <dbReference type="NCBI Taxonomy" id="760260"/>
    <lineage>
        <taxon>Bacteria</taxon>
        <taxon>Pseudomonadati</taxon>
        <taxon>Lentisphaerota</taxon>
        <taxon>Oligosphaeria</taxon>
        <taxon>Oligosphaerales</taxon>
        <taxon>Oligosphaeraceae</taxon>
        <taxon>Oligosphaera</taxon>
    </lineage>
</organism>
<accession>A0AAE3VJU1</accession>
<dbReference type="SUPFAM" id="SSF48230">
    <property type="entry name" value="Chondroitin AC/alginate lyase"/>
    <property type="match status" value="1"/>
</dbReference>